<dbReference type="GO" id="GO:0005852">
    <property type="term" value="C:eukaryotic translation initiation factor 3 complex"/>
    <property type="evidence" value="ECO:0000318"/>
    <property type="project" value="GO_Central"/>
</dbReference>
<dbReference type="Bgee" id="WBGene00013898">
    <property type="expression patterns" value="Expressed in pharyngeal muscle cell (C elegans) and 3 other cell types or tissues"/>
</dbReference>
<feature type="coiled-coil region" evidence="1">
    <location>
        <begin position="199"/>
        <end position="238"/>
    </location>
</feature>
<dbReference type="GO" id="GO:0006413">
    <property type="term" value="P:translational initiation"/>
    <property type="evidence" value="ECO:0000318"/>
    <property type="project" value="GO_Central"/>
</dbReference>
<reference evidence="3 4" key="1">
    <citation type="journal article" date="1998" name="Science">
        <title>Genome sequence of the nematode C. elegans: a platform for investigating biology.</title>
        <authorList>
            <consortium name="The C. elegans sequencing consortium"/>
            <person name="Sulson J.E."/>
            <person name="Waterston R."/>
        </authorList>
    </citation>
    <scope>NUCLEOTIDE SEQUENCE [LARGE SCALE GENOMIC DNA]</scope>
    <source>
        <strain evidence="3 4">Bristol N2</strain>
    </source>
</reference>
<dbReference type="InParanoid" id="Q23321"/>
<keyword evidence="4" id="KW-1185">Reference proteome</keyword>
<dbReference type="AlphaFoldDB" id="Q23321"/>
<dbReference type="KEGG" id="cel:CELE_ZC443.3"/>
<gene>
    <name evidence="3" type="ORF">CELE_ZC443.3</name>
    <name evidence="3 5" type="ORF">ZC443.3</name>
</gene>
<dbReference type="GO" id="GO:0031369">
    <property type="term" value="F:translation initiation factor binding"/>
    <property type="evidence" value="ECO:0000318"/>
    <property type="project" value="GO_Central"/>
</dbReference>
<dbReference type="HOGENOM" id="CLU_664366_0_0_1"/>
<dbReference type="GeneID" id="179758"/>
<evidence type="ECO:0000313" key="5">
    <source>
        <dbReference type="WormBase" id="ZC443.3"/>
    </source>
</evidence>
<name>Q23321_CAEEL</name>
<dbReference type="Proteomes" id="UP000001940">
    <property type="component" value="Chromosome V"/>
</dbReference>
<evidence type="ECO:0000256" key="2">
    <source>
        <dbReference type="SAM" id="MobiDB-lite"/>
    </source>
</evidence>
<dbReference type="RefSeq" id="NP_506207.1">
    <property type="nucleotide sequence ID" value="NM_073806.3"/>
</dbReference>
<dbReference type="eggNOG" id="ENOG502TG19">
    <property type="taxonomic scope" value="Eukaryota"/>
</dbReference>
<dbReference type="CTD" id="179758"/>
<dbReference type="UCSC" id="ZC443.3.1">
    <property type="organism name" value="c. elegans"/>
</dbReference>
<dbReference type="FunCoup" id="Q23321">
    <property type="interactions" value="1236"/>
</dbReference>
<feature type="compositionally biased region" description="Acidic residues" evidence="2">
    <location>
        <begin position="381"/>
        <end position="393"/>
    </location>
</feature>
<dbReference type="OrthoDB" id="5851578at2759"/>
<feature type="region of interest" description="Disordered" evidence="2">
    <location>
        <begin position="350"/>
        <end position="396"/>
    </location>
</feature>
<evidence type="ECO:0000313" key="4">
    <source>
        <dbReference type="Proteomes" id="UP000001940"/>
    </source>
</evidence>
<proteinExistence type="predicted"/>
<organism evidence="3 4">
    <name type="scientific">Caenorhabditis elegans</name>
    <dbReference type="NCBI Taxonomy" id="6239"/>
    <lineage>
        <taxon>Eukaryota</taxon>
        <taxon>Metazoa</taxon>
        <taxon>Ecdysozoa</taxon>
        <taxon>Nematoda</taxon>
        <taxon>Chromadorea</taxon>
        <taxon>Rhabditida</taxon>
        <taxon>Rhabditina</taxon>
        <taxon>Rhabditomorpha</taxon>
        <taxon>Rhabditoidea</taxon>
        <taxon>Rhabditidae</taxon>
        <taxon>Peloderinae</taxon>
        <taxon>Caenorhabditis</taxon>
    </lineage>
</organism>
<sequence length="407" mass="46365">MGLSGVVENLRSLKKTVKKPIVAFRETVHNAYTKAYVGSPERVDEFYNYIKVYTPSKHNDLCMMSITADINRFSMIPDKNTFFHVLKLERHFDRMIATRKQPDVTGDMAIQILSGHNTTFMSKYRRYKTRSAAKELKRRNQRFKALDVRRHTQLPDSGNDDSCIYTNRTSFDVPTISLEEDKLDIKDVVESMASDEIPVEEKNKELEECELVLNKIRLNRTLQKIEELEKKNVSVVCELTKPETVVAAPVQVENVIISLPVKEDDSLAISAAKANLIQKKHQSKSSTEKSMMSVTKKHEAKFKVAKSVTVKKDKTEKSENLKSDVPEKTNEVTIAASLLEDVMEQLNLDDKKNTKAASQSKIVDDASDSDSHEEFDKCDQDSDDGSDIEELEKIEDKDVDALEYEML</sequence>
<evidence type="ECO:0000256" key="1">
    <source>
        <dbReference type="SAM" id="Coils"/>
    </source>
</evidence>
<dbReference type="AGR" id="WB:WBGene00013898"/>
<evidence type="ECO:0000313" key="3">
    <source>
        <dbReference type="EMBL" id="CAA99948.1"/>
    </source>
</evidence>
<dbReference type="PaxDb" id="6239-ZC443.3"/>
<dbReference type="STRING" id="6239.ZC443.3.1"/>
<dbReference type="EMBL" id="BX284605">
    <property type="protein sequence ID" value="CAA99948.1"/>
    <property type="molecule type" value="Genomic_DNA"/>
</dbReference>
<dbReference type="OMA" id="NTTFMSK"/>
<accession>Q23321</accession>
<keyword evidence="1" id="KW-0175">Coiled coil</keyword>
<dbReference type="PIR" id="T27576">
    <property type="entry name" value="T27576"/>
</dbReference>
<dbReference type="WormBase" id="ZC443.3">
    <property type="protein sequence ID" value="CE06587"/>
    <property type="gene ID" value="WBGene00013898"/>
</dbReference>
<feature type="compositionally biased region" description="Basic and acidic residues" evidence="2">
    <location>
        <begin position="369"/>
        <end position="380"/>
    </location>
</feature>
<dbReference type="PeptideAtlas" id="Q23321"/>
<protein>
    <submittedName>
        <fullName evidence="3">Glutamic acid-rich protein-like</fullName>
    </submittedName>
</protein>